<dbReference type="InterPro" id="IPR000197">
    <property type="entry name" value="Znf_TAZ"/>
</dbReference>
<dbReference type="OrthoDB" id="6359816at2759"/>
<dbReference type="GO" id="GO:0005516">
    <property type="term" value="F:calmodulin binding"/>
    <property type="evidence" value="ECO:0007669"/>
    <property type="project" value="UniProtKB-ARBA"/>
</dbReference>
<organism evidence="7 8">
    <name type="scientific">Mikania micrantha</name>
    <name type="common">bitter vine</name>
    <dbReference type="NCBI Taxonomy" id="192012"/>
    <lineage>
        <taxon>Eukaryota</taxon>
        <taxon>Viridiplantae</taxon>
        <taxon>Streptophyta</taxon>
        <taxon>Embryophyta</taxon>
        <taxon>Tracheophyta</taxon>
        <taxon>Spermatophyta</taxon>
        <taxon>Magnoliopsida</taxon>
        <taxon>eudicotyledons</taxon>
        <taxon>Gunneridae</taxon>
        <taxon>Pentapetalae</taxon>
        <taxon>asterids</taxon>
        <taxon>campanulids</taxon>
        <taxon>Asterales</taxon>
        <taxon>Asteraceae</taxon>
        <taxon>Asteroideae</taxon>
        <taxon>Heliantheae alliance</taxon>
        <taxon>Eupatorieae</taxon>
        <taxon>Mikania</taxon>
    </lineage>
</organism>
<dbReference type="SUPFAM" id="SSF57933">
    <property type="entry name" value="TAZ domain"/>
    <property type="match status" value="1"/>
</dbReference>
<dbReference type="GO" id="GO:0042542">
    <property type="term" value="P:response to hydrogen peroxide"/>
    <property type="evidence" value="ECO:0007669"/>
    <property type="project" value="UniProtKB-ARBA"/>
</dbReference>
<keyword evidence="2" id="KW-0479">Metal-binding</keyword>
<feature type="domain" description="BTB" evidence="6">
    <location>
        <begin position="69"/>
        <end position="134"/>
    </location>
</feature>
<protein>
    <recommendedName>
        <fullName evidence="6">BTB domain-containing protein</fullName>
    </recommendedName>
</protein>
<evidence type="ECO:0000256" key="3">
    <source>
        <dbReference type="ARBA" id="ARBA00022771"/>
    </source>
</evidence>
<dbReference type="SMART" id="SM00551">
    <property type="entry name" value="ZnF_TAZ"/>
    <property type="match status" value="1"/>
</dbReference>
<evidence type="ECO:0000256" key="4">
    <source>
        <dbReference type="ARBA" id="ARBA00022786"/>
    </source>
</evidence>
<dbReference type="Gene3D" id="3.30.710.10">
    <property type="entry name" value="Potassium Channel Kv1.1, Chain A"/>
    <property type="match status" value="1"/>
</dbReference>
<dbReference type="InterPro" id="IPR000210">
    <property type="entry name" value="BTB/POZ_dom"/>
</dbReference>
<reference evidence="7 8" key="1">
    <citation type="submission" date="2019-05" db="EMBL/GenBank/DDBJ databases">
        <title>Mikania micrantha, genome provides insights into the molecular mechanism of rapid growth.</title>
        <authorList>
            <person name="Liu B."/>
        </authorList>
    </citation>
    <scope>NUCLEOTIDE SEQUENCE [LARGE SCALE GENOMIC DNA]</scope>
    <source>
        <strain evidence="7">NLD-2019</strain>
        <tissue evidence="7">Leaf</tissue>
    </source>
</reference>
<proteinExistence type="predicted"/>
<keyword evidence="3" id="KW-0863">Zinc-finger</keyword>
<dbReference type="EMBL" id="SZYD01000001">
    <property type="protein sequence ID" value="KAD7479325.1"/>
    <property type="molecule type" value="Genomic_DNA"/>
</dbReference>
<dbReference type="InterPro" id="IPR044513">
    <property type="entry name" value="BT1/2/3/4/5"/>
</dbReference>
<dbReference type="InterPro" id="IPR011333">
    <property type="entry name" value="SKP1/BTB/POZ_sf"/>
</dbReference>
<evidence type="ECO:0000259" key="6">
    <source>
        <dbReference type="PROSITE" id="PS50097"/>
    </source>
</evidence>
<dbReference type="InterPro" id="IPR035898">
    <property type="entry name" value="TAZ_dom_sf"/>
</dbReference>
<keyword evidence="5" id="KW-0862">Zinc</keyword>
<evidence type="ECO:0000313" key="8">
    <source>
        <dbReference type="Proteomes" id="UP000326396"/>
    </source>
</evidence>
<dbReference type="FunFam" id="1.20.1020.10:FF:000004">
    <property type="entry name" value="BTB/POZ and TAZ domain-containing protein 2"/>
    <property type="match status" value="1"/>
</dbReference>
<sequence length="382" mass="44006">MENSLEEIPLIANKIEPVPPPLSNQSTPTLSHRKCCTLSKNRPTLMGRSCSISQARESWDSLFDESYRADVEIHTDSDTIIYAHASILGIASPVFRSMFKKSRSKHQISINGVPPEAVRIFTRFLYSSCYEQAQMEEHILSLLVLSHAFAVPQLKQECEYQLEHKLLNMENVVDVFQLAVLCDAPRLGIICQRFVLMSFKAASSSAGWKAMRSSHPHIEKKLLSSLKFEDHRQKEKLRKVNERKVYLELYEAMEALVHICRDGCRPTDEHNKVLKENQEPCRHEANKGLEHLLQHFCGCKLRVAGGCLHCKRMRQLLELHSRICADSDTCRVPLCKKLKQRFMKENRKKRNNKDEMKWKILVRKVMRTKSITGAPYFTLASS</sequence>
<keyword evidence="4" id="KW-0833">Ubl conjugation pathway</keyword>
<dbReference type="GO" id="GO:0009751">
    <property type="term" value="P:response to salicylic acid"/>
    <property type="evidence" value="ECO:0007669"/>
    <property type="project" value="UniProtKB-ARBA"/>
</dbReference>
<dbReference type="AlphaFoldDB" id="A0A5N6Q3U6"/>
<gene>
    <name evidence="7" type="ORF">E3N88_02461</name>
</gene>
<evidence type="ECO:0000313" key="7">
    <source>
        <dbReference type="EMBL" id="KAD7479325.1"/>
    </source>
</evidence>
<name>A0A5N6Q3U6_9ASTR</name>
<accession>A0A5N6Q3U6</accession>
<dbReference type="PROSITE" id="PS50097">
    <property type="entry name" value="BTB"/>
    <property type="match status" value="1"/>
</dbReference>
<comment type="pathway">
    <text evidence="1">Protein modification; protein ubiquitination.</text>
</comment>
<evidence type="ECO:0000256" key="1">
    <source>
        <dbReference type="ARBA" id="ARBA00004906"/>
    </source>
</evidence>
<dbReference type="SUPFAM" id="SSF54695">
    <property type="entry name" value="POZ domain"/>
    <property type="match status" value="1"/>
</dbReference>
<dbReference type="Proteomes" id="UP000326396">
    <property type="component" value="Linkage Group LG1"/>
</dbReference>
<dbReference type="PANTHER" id="PTHR46287">
    <property type="entry name" value="BTB/POZ AND TAZ DOMAIN-CONTAINING PROTEIN 3-RELATED"/>
    <property type="match status" value="1"/>
</dbReference>
<evidence type="ECO:0000256" key="5">
    <source>
        <dbReference type="ARBA" id="ARBA00022833"/>
    </source>
</evidence>
<dbReference type="GO" id="GO:0006355">
    <property type="term" value="P:regulation of DNA-templated transcription"/>
    <property type="evidence" value="ECO:0007669"/>
    <property type="project" value="UniProtKB-ARBA"/>
</dbReference>
<dbReference type="GO" id="GO:0008270">
    <property type="term" value="F:zinc ion binding"/>
    <property type="evidence" value="ECO:0007669"/>
    <property type="project" value="UniProtKB-KW"/>
</dbReference>
<dbReference type="PANTHER" id="PTHR46287:SF11">
    <property type="entry name" value="BTB_POZ AND TAZ DOMAIN-CONTAINING PROTEIN 4"/>
    <property type="match status" value="1"/>
</dbReference>
<dbReference type="SMART" id="SM00225">
    <property type="entry name" value="BTB"/>
    <property type="match status" value="1"/>
</dbReference>
<comment type="caution">
    <text evidence="7">The sequence shown here is derived from an EMBL/GenBank/DDBJ whole genome shotgun (WGS) entry which is preliminary data.</text>
</comment>
<keyword evidence="8" id="KW-1185">Reference proteome</keyword>
<dbReference type="GO" id="GO:0009725">
    <property type="term" value="P:response to hormone"/>
    <property type="evidence" value="ECO:0007669"/>
    <property type="project" value="UniProtKB-ARBA"/>
</dbReference>
<dbReference type="Pfam" id="PF00651">
    <property type="entry name" value="BTB"/>
    <property type="match status" value="1"/>
</dbReference>
<evidence type="ECO:0000256" key="2">
    <source>
        <dbReference type="ARBA" id="ARBA00022723"/>
    </source>
</evidence>
<dbReference type="Gene3D" id="1.20.1020.10">
    <property type="entry name" value="TAZ domain"/>
    <property type="match status" value="1"/>
</dbReference>
<dbReference type="Gene3D" id="1.25.40.420">
    <property type="match status" value="1"/>
</dbReference>